<evidence type="ECO:0000256" key="1">
    <source>
        <dbReference type="SAM" id="MobiDB-lite"/>
    </source>
</evidence>
<dbReference type="SUPFAM" id="SSF47769">
    <property type="entry name" value="SAM/Pointed domain"/>
    <property type="match status" value="1"/>
</dbReference>
<dbReference type="InterPro" id="IPR001660">
    <property type="entry name" value="SAM"/>
</dbReference>
<feature type="region of interest" description="Disordered" evidence="1">
    <location>
        <begin position="1"/>
        <end position="45"/>
    </location>
</feature>
<evidence type="ECO:0000313" key="4">
    <source>
        <dbReference type="RefSeq" id="XP_030050574.1"/>
    </source>
</evidence>
<evidence type="ECO:0000313" key="3">
    <source>
        <dbReference type="Proteomes" id="UP000515156"/>
    </source>
</evidence>
<keyword evidence="3" id="KW-1185">Reference proteome</keyword>
<dbReference type="GO" id="GO:0045892">
    <property type="term" value="P:negative regulation of DNA-templated transcription"/>
    <property type="evidence" value="ECO:0007669"/>
    <property type="project" value="TreeGrafter"/>
</dbReference>
<dbReference type="GO" id="GO:0003682">
    <property type="term" value="F:chromatin binding"/>
    <property type="evidence" value="ECO:0007669"/>
    <property type="project" value="TreeGrafter"/>
</dbReference>
<dbReference type="OrthoDB" id="10004495at2759"/>
<dbReference type="GeneID" id="115464325"/>
<dbReference type="InterPro" id="IPR013761">
    <property type="entry name" value="SAM/pointed_sf"/>
</dbReference>
<gene>
    <name evidence="4" type="primary">LOC115464325</name>
</gene>
<dbReference type="SMART" id="SM00454">
    <property type="entry name" value="SAM"/>
    <property type="match status" value="1"/>
</dbReference>
<dbReference type="CDD" id="cd09583">
    <property type="entry name" value="SAM_Atherin-like"/>
    <property type="match status" value="1"/>
</dbReference>
<dbReference type="KEGG" id="muo:115464325"/>
<feature type="compositionally biased region" description="Acidic residues" evidence="1">
    <location>
        <begin position="31"/>
        <end position="40"/>
    </location>
</feature>
<organism evidence="3 4">
    <name type="scientific">Microcaecilia unicolor</name>
    <dbReference type="NCBI Taxonomy" id="1415580"/>
    <lineage>
        <taxon>Eukaryota</taxon>
        <taxon>Metazoa</taxon>
        <taxon>Chordata</taxon>
        <taxon>Craniata</taxon>
        <taxon>Vertebrata</taxon>
        <taxon>Euteleostomi</taxon>
        <taxon>Amphibia</taxon>
        <taxon>Gymnophiona</taxon>
        <taxon>Siphonopidae</taxon>
        <taxon>Microcaecilia</taxon>
    </lineage>
</organism>
<feature type="domain" description="SAM" evidence="2">
    <location>
        <begin position="157"/>
        <end position="205"/>
    </location>
</feature>
<dbReference type="RefSeq" id="XP_030050574.1">
    <property type="nucleotide sequence ID" value="XM_030194714.1"/>
</dbReference>
<evidence type="ECO:0000259" key="2">
    <source>
        <dbReference type="PROSITE" id="PS50105"/>
    </source>
</evidence>
<dbReference type="InParanoid" id="A0A6P7XJT7"/>
<sequence>MIFFGGGGIKKTEQPAEEEEEVVSMLSEGSEVPDDEEEEAGNMAEDGKLADVVTPEVAIKQEVKPAESCRMNGDLWLDGKNDGLVVGEASRHTDNSKYLACQDPLPERGIESGKTERAFPHASEPLSPAQSLTQRVDGISCRNSSIKKEKLSDPVEWTVTDVVDYFTEAGFGDQAYAFKEQEIDGKSLLLMQRTDVLTGLSIRLGPALKIYEYHIKVLQQCHFEEGEGDYFLG</sequence>
<dbReference type="Gene3D" id="1.10.150.50">
    <property type="entry name" value="Transcription Factor, Ets-1"/>
    <property type="match status" value="1"/>
</dbReference>
<dbReference type="GO" id="GO:0005634">
    <property type="term" value="C:nucleus"/>
    <property type="evidence" value="ECO:0007669"/>
    <property type="project" value="TreeGrafter"/>
</dbReference>
<dbReference type="InterPro" id="IPR050548">
    <property type="entry name" value="PcG_chromatin_remod_factors"/>
</dbReference>
<dbReference type="PANTHER" id="PTHR12247:SF139">
    <property type="entry name" value="ATHERIN-RELATED"/>
    <property type="match status" value="1"/>
</dbReference>
<accession>A0A6P7XJT7</accession>
<reference evidence="4" key="1">
    <citation type="submission" date="2025-08" db="UniProtKB">
        <authorList>
            <consortium name="RefSeq"/>
        </authorList>
    </citation>
    <scope>IDENTIFICATION</scope>
</reference>
<dbReference type="AlphaFoldDB" id="A0A6P7XJT7"/>
<dbReference type="Pfam" id="PF00536">
    <property type="entry name" value="SAM_1"/>
    <property type="match status" value="1"/>
</dbReference>
<name>A0A6P7XJT7_9AMPH</name>
<dbReference type="FunCoup" id="A0A6P7XJT7">
    <property type="interactions" value="731"/>
</dbReference>
<dbReference type="Proteomes" id="UP000515156">
    <property type="component" value="Chromosome 3"/>
</dbReference>
<dbReference type="PROSITE" id="PS50105">
    <property type="entry name" value="SAM_DOMAIN"/>
    <property type="match status" value="1"/>
</dbReference>
<protein>
    <submittedName>
        <fullName evidence="4">Atherin-like</fullName>
    </submittedName>
</protein>
<dbReference type="PANTHER" id="PTHR12247">
    <property type="entry name" value="POLYCOMB GROUP PROTEIN"/>
    <property type="match status" value="1"/>
</dbReference>
<dbReference type="GO" id="GO:0042393">
    <property type="term" value="F:histone binding"/>
    <property type="evidence" value="ECO:0007669"/>
    <property type="project" value="TreeGrafter"/>
</dbReference>
<proteinExistence type="predicted"/>